<dbReference type="InterPro" id="IPR035984">
    <property type="entry name" value="Acyl-CoA-binding_sf"/>
</dbReference>
<dbReference type="InterPro" id="IPR022408">
    <property type="entry name" value="Acyl-CoA-binding_prot_CS"/>
</dbReference>
<dbReference type="PANTHER" id="PTHR23310">
    <property type="entry name" value="ACYL-COA-BINDING PROTEIN, ACBP"/>
    <property type="match status" value="1"/>
</dbReference>
<dbReference type="InterPro" id="IPR000582">
    <property type="entry name" value="Acyl-CoA-binding_protein"/>
</dbReference>
<dbReference type="GO" id="GO:0006631">
    <property type="term" value="P:fatty acid metabolic process"/>
    <property type="evidence" value="ECO:0007669"/>
    <property type="project" value="TreeGrafter"/>
</dbReference>
<protein>
    <recommendedName>
        <fullName evidence="3">ACB domain-containing protein</fullName>
    </recommendedName>
</protein>
<evidence type="ECO:0000256" key="1">
    <source>
        <dbReference type="ARBA" id="ARBA00005567"/>
    </source>
</evidence>
<feature type="non-terminal residue" evidence="4">
    <location>
        <position position="1"/>
    </location>
</feature>
<dbReference type="AlphaFoldDB" id="A0AAV5TJW5"/>
<evidence type="ECO:0000259" key="3">
    <source>
        <dbReference type="PROSITE" id="PS51228"/>
    </source>
</evidence>
<dbReference type="InterPro" id="IPR014352">
    <property type="entry name" value="FERM/acyl-CoA-bd_prot_sf"/>
</dbReference>
<feature type="domain" description="ACB" evidence="3">
    <location>
        <begin position="1"/>
        <end position="85"/>
    </location>
</feature>
<reference evidence="4" key="1">
    <citation type="submission" date="2023-10" db="EMBL/GenBank/DDBJ databases">
        <title>Genome assembly of Pristionchus species.</title>
        <authorList>
            <person name="Yoshida K."/>
            <person name="Sommer R.J."/>
        </authorList>
    </citation>
    <scope>NUCLEOTIDE SEQUENCE</scope>
    <source>
        <strain evidence="4">RS0144</strain>
    </source>
</reference>
<keyword evidence="5" id="KW-1185">Reference proteome</keyword>
<sequence length="85" mass="9573">SERMSFEAACQKVKSLNSLSNDELLELYALYKQALMGDNGIPKPGMTDLKGQAKWNAWDSKKGLSKDDAKNEYAALVEKLEQKYK</sequence>
<evidence type="ECO:0000313" key="4">
    <source>
        <dbReference type="EMBL" id="GMS94553.1"/>
    </source>
</evidence>
<accession>A0AAV5TJW5</accession>
<organism evidence="4 5">
    <name type="scientific">Pristionchus entomophagus</name>
    <dbReference type="NCBI Taxonomy" id="358040"/>
    <lineage>
        <taxon>Eukaryota</taxon>
        <taxon>Metazoa</taxon>
        <taxon>Ecdysozoa</taxon>
        <taxon>Nematoda</taxon>
        <taxon>Chromadorea</taxon>
        <taxon>Rhabditida</taxon>
        <taxon>Rhabditina</taxon>
        <taxon>Diplogasteromorpha</taxon>
        <taxon>Diplogasteroidea</taxon>
        <taxon>Neodiplogasteridae</taxon>
        <taxon>Pristionchus</taxon>
    </lineage>
</organism>
<dbReference type="Pfam" id="PF00887">
    <property type="entry name" value="ACBP"/>
    <property type="match status" value="1"/>
</dbReference>
<dbReference type="PROSITE" id="PS00880">
    <property type="entry name" value="ACB_1"/>
    <property type="match status" value="1"/>
</dbReference>
<dbReference type="Proteomes" id="UP001432027">
    <property type="component" value="Unassembled WGS sequence"/>
</dbReference>
<evidence type="ECO:0000256" key="2">
    <source>
        <dbReference type="ARBA" id="ARBA00023121"/>
    </source>
</evidence>
<comment type="similarity">
    <text evidence="1">Belongs to the ACBP family.</text>
</comment>
<keyword evidence="2" id="KW-0446">Lipid-binding</keyword>
<dbReference type="EMBL" id="BTSX01000004">
    <property type="protein sequence ID" value="GMS94553.1"/>
    <property type="molecule type" value="Genomic_DNA"/>
</dbReference>
<comment type="caution">
    <text evidence="4">The sequence shown here is derived from an EMBL/GenBank/DDBJ whole genome shotgun (WGS) entry which is preliminary data.</text>
</comment>
<dbReference type="GO" id="GO:0000062">
    <property type="term" value="F:fatty-acyl-CoA binding"/>
    <property type="evidence" value="ECO:0007669"/>
    <property type="project" value="InterPro"/>
</dbReference>
<evidence type="ECO:0000313" key="5">
    <source>
        <dbReference type="Proteomes" id="UP001432027"/>
    </source>
</evidence>
<dbReference type="SUPFAM" id="SSF47027">
    <property type="entry name" value="Acyl-CoA binding protein"/>
    <property type="match status" value="1"/>
</dbReference>
<dbReference type="PRINTS" id="PR00689">
    <property type="entry name" value="ACOABINDINGP"/>
</dbReference>
<gene>
    <name evidence="4" type="ORF">PENTCL1PPCAC_16728</name>
</gene>
<dbReference type="PROSITE" id="PS51228">
    <property type="entry name" value="ACB_2"/>
    <property type="match status" value="1"/>
</dbReference>
<name>A0AAV5TJW5_9BILA</name>
<dbReference type="Gene3D" id="1.20.80.10">
    <property type="match status" value="1"/>
</dbReference>
<dbReference type="PANTHER" id="PTHR23310:SF62">
    <property type="entry name" value="ACYL-COA BINDING PROTEIN 1, ISOFORM A"/>
    <property type="match status" value="1"/>
</dbReference>
<proteinExistence type="inferred from homology"/>